<evidence type="ECO:0000313" key="1">
    <source>
        <dbReference type="EMBL" id="ERP38754.1"/>
    </source>
</evidence>
<name>U7D8M6_9BACT</name>
<reference evidence="1 2" key="1">
    <citation type="journal article" date="2013" name="Environ. Microbiol.">
        <title>Genome analysis of Chitinivibrio alkaliphilus gen. nov., sp. nov., a novel extremely haloalkaliphilic anaerobic chitinolytic bacterium from the candidate phylum Termite Group 3.</title>
        <authorList>
            <person name="Sorokin D.Y."/>
            <person name="Gumerov V.M."/>
            <person name="Rakitin A.L."/>
            <person name="Beletsky A.V."/>
            <person name="Damste J.S."/>
            <person name="Muyzer G."/>
            <person name="Mardanov A.V."/>
            <person name="Ravin N.V."/>
        </authorList>
    </citation>
    <scope>NUCLEOTIDE SEQUENCE [LARGE SCALE GENOMIC DNA]</scope>
    <source>
        <strain evidence="1 2">ACht1</strain>
    </source>
</reference>
<dbReference type="EMBL" id="ASJR01000005">
    <property type="protein sequence ID" value="ERP38754.1"/>
    <property type="molecule type" value="Genomic_DNA"/>
</dbReference>
<dbReference type="Proteomes" id="UP000017148">
    <property type="component" value="Unassembled WGS sequence"/>
</dbReference>
<dbReference type="STRING" id="1313304.CALK_0773"/>
<keyword evidence="2" id="KW-1185">Reference proteome</keyword>
<sequence>MSDLFTKKVLQKGAVSFFVYSQKIWQNKALWNTFILCNLIQEPGK</sequence>
<gene>
    <name evidence="1" type="ORF">CALK_0773</name>
</gene>
<evidence type="ECO:0000313" key="2">
    <source>
        <dbReference type="Proteomes" id="UP000017148"/>
    </source>
</evidence>
<comment type="caution">
    <text evidence="1">The sequence shown here is derived from an EMBL/GenBank/DDBJ whole genome shotgun (WGS) entry which is preliminary data.</text>
</comment>
<protein>
    <submittedName>
        <fullName evidence="1">Uncharacterized protein</fullName>
    </submittedName>
</protein>
<organism evidence="1 2">
    <name type="scientific">Chitinivibrio alkaliphilus ACht1</name>
    <dbReference type="NCBI Taxonomy" id="1313304"/>
    <lineage>
        <taxon>Bacteria</taxon>
        <taxon>Pseudomonadati</taxon>
        <taxon>Fibrobacterota</taxon>
        <taxon>Chitinivibrionia</taxon>
        <taxon>Chitinivibrionales</taxon>
        <taxon>Chitinivibrionaceae</taxon>
        <taxon>Chitinivibrio</taxon>
    </lineage>
</organism>
<dbReference type="AlphaFoldDB" id="U7D8M6"/>
<accession>U7D8M6</accession>
<proteinExistence type="predicted"/>